<sequence length="259" mass="28298">MKALFIRCYGKLTADMMIGGLIDMGVPPVYLKSKLKDAGLPDNFIEKPNPKAQISAHYFHIPPYGDKPLLLKQADLFRIWKDICSKGAPEWEETGWKVFSALTAGVSHAIDEIPADVVDLRRAGVSEENLISLYLFLACLDYLEVETLFTCPFTISKGKTEKGKSSAAILTDAVSTVGKEVPAEDVDPFAAAMLEGLSAAFMPMDGRFLTDRTAYGSSSAEKPTGDNTLAEYLGYFTDRGESVFSRHMKVFGMSAGLDL</sequence>
<dbReference type="OrthoDB" id="9765625at2"/>
<keyword evidence="2" id="KW-1185">Reference proteome</keyword>
<dbReference type="RefSeq" id="WP_008858516.1">
    <property type="nucleotide sequence ID" value="NZ_JH591187.1"/>
</dbReference>
<dbReference type="HOGENOM" id="CLU_1088732_0_0_9"/>
<dbReference type="InterPro" id="IPR002822">
    <property type="entry name" value="Ni_insertion"/>
</dbReference>
<dbReference type="STRING" id="742743.HMPREF9453_00009"/>
<reference evidence="1 2" key="1">
    <citation type="submission" date="2011-11" db="EMBL/GenBank/DDBJ databases">
        <title>The Genome Sequence of Dialister succinatiphilus YIT 11850.</title>
        <authorList>
            <consortium name="The Broad Institute Genome Sequencing Platform"/>
            <person name="Earl A."/>
            <person name="Ward D."/>
            <person name="Feldgarden M."/>
            <person name="Gevers D."/>
            <person name="Morotomi M."/>
            <person name="Young S.K."/>
            <person name="Zeng Q."/>
            <person name="Gargeya S."/>
            <person name="Fitzgerald M."/>
            <person name="Haas B."/>
            <person name="Abouelleil A."/>
            <person name="Alvarado L."/>
            <person name="Arachchi H.M."/>
            <person name="Berlin A."/>
            <person name="Brown A."/>
            <person name="Chapman S.B."/>
            <person name="Dunbar C."/>
            <person name="Gearin G."/>
            <person name="Goldberg J."/>
            <person name="Griggs A."/>
            <person name="Gujja S."/>
            <person name="Heiman D."/>
            <person name="Howarth C."/>
            <person name="Lui A."/>
            <person name="MacDonald P.J.P."/>
            <person name="Montmayeur A."/>
            <person name="Murphy C."/>
            <person name="Neiman D."/>
            <person name="Pearson M."/>
            <person name="Priest M."/>
            <person name="Roberts A."/>
            <person name="Saif S."/>
            <person name="Shea T."/>
            <person name="Sisk P."/>
            <person name="Stolte C."/>
            <person name="Sykes S."/>
            <person name="Wortman J."/>
            <person name="Nusbaum C."/>
            <person name="Birren B."/>
        </authorList>
    </citation>
    <scope>NUCLEOTIDE SEQUENCE [LARGE SCALE GENOMIC DNA]</scope>
    <source>
        <strain evidence="1 2">YIT 11850</strain>
    </source>
</reference>
<accession>H1CXC1</accession>
<protein>
    <submittedName>
        <fullName evidence="1">Uncharacterized protein</fullName>
    </submittedName>
</protein>
<comment type="caution">
    <text evidence="1">The sequence shown here is derived from an EMBL/GenBank/DDBJ whole genome shotgun (WGS) entry which is preliminary data.</text>
</comment>
<dbReference type="AlphaFoldDB" id="H1CXC1"/>
<evidence type="ECO:0000313" key="2">
    <source>
        <dbReference type="Proteomes" id="UP000003277"/>
    </source>
</evidence>
<dbReference type="Proteomes" id="UP000003277">
    <property type="component" value="Unassembled WGS sequence"/>
</dbReference>
<organism evidence="1 2">
    <name type="scientific">Dialister succinatiphilus YIT 11850</name>
    <dbReference type="NCBI Taxonomy" id="742743"/>
    <lineage>
        <taxon>Bacteria</taxon>
        <taxon>Bacillati</taxon>
        <taxon>Bacillota</taxon>
        <taxon>Negativicutes</taxon>
        <taxon>Veillonellales</taxon>
        <taxon>Veillonellaceae</taxon>
        <taxon>Dialister</taxon>
    </lineage>
</organism>
<evidence type="ECO:0000313" key="1">
    <source>
        <dbReference type="EMBL" id="EHO63952.1"/>
    </source>
</evidence>
<name>H1CXC1_9FIRM</name>
<gene>
    <name evidence="1" type="ORF">HMPREF9453_00009</name>
</gene>
<proteinExistence type="predicted"/>
<dbReference type="EMBL" id="ADLT01000001">
    <property type="protein sequence ID" value="EHO63952.1"/>
    <property type="molecule type" value="Genomic_DNA"/>
</dbReference>
<dbReference type="Pfam" id="PF01969">
    <property type="entry name" value="Ni_insertion"/>
    <property type="match status" value="1"/>
</dbReference>
<dbReference type="PATRIC" id="fig|742743.3.peg.9"/>